<dbReference type="Gene3D" id="1.10.10.2910">
    <property type="match status" value="1"/>
</dbReference>
<sequence>MFNIGRMELARKRQRLTAKALAEQAGISPVTLSRVVNGQQVPDEDTVDGLVRALGFPREFFFRDDAAPIGADAASFRSLTAMSARERDAALAAGSLAFEMSAWVRERFVLPQPDLLDLSHERDPAGAARALRQHWAIGERPISHMIKLLETKGVRVFSLAENTKNVDAFSCWHDGEPYVFLNTFKTTERSRFDAAHELAHLVLHKHGGPNQGRAAELEAHAFASSFLMPHDDVVATIPFVRSLDQLVLAKRRWGVSVAALAHRLHRIGRISDWNYRTFCIQINKRFGINEPDGLPPERSAIWQRVLTELWREGVTRRHVAARLDIPEAELDNLLFGLTGDVNPPSVGGSSLRLVP</sequence>
<reference evidence="3 4" key="1">
    <citation type="submission" date="2018-05" db="EMBL/GenBank/DDBJ databases">
        <title>Genomic Encyclopedia of Type Strains, Phase IV (KMG-IV): sequencing the most valuable type-strain genomes for metagenomic binning, comparative biology and taxonomic classification.</title>
        <authorList>
            <person name="Goeker M."/>
        </authorList>
    </citation>
    <scope>NUCLEOTIDE SEQUENCE [LARGE SCALE GENOMIC DNA]</scope>
    <source>
        <strain evidence="3 4">DSM 6462</strain>
    </source>
</reference>
<organism evidence="3 4">
    <name type="scientific">Chelatococcus asaccharovorans</name>
    <dbReference type="NCBI Taxonomy" id="28210"/>
    <lineage>
        <taxon>Bacteria</taxon>
        <taxon>Pseudomonadati</taxon>
        <taxon>Pseudomonadota</taxon>
        <taxon>Alphaproteobacteria</taxon>
        <taxon>Hyphomicrobiales</taxon>
        <taxon>Chelatococcaceae</taxon>
        <taxon>Chelatococcus</taxon>
    </lineage>
</organism>
<dbReference type="SUPFAM" id="SSF47413">
    <property type="entry name" value="lambda repressor-like DNA-binding domains"/>
    <property type="match status" value="1"/>
</dbReference>
<dbReference type="GO" id="GO:0003677">
    <property type="term" value="F:DNA binding"/>
    <property type="evidence" value="ECO:0007669"/>
    <property type="project" value="InterPro"/>
</dbReference>
<dbReference type="PANTHER" id="PTHR43236:SF1">
    <property type="entry name" value="BLL7220 PROTEIN"/>
    <property type="match status" value="1"/>
</dbReference>
<dbReference type="Gene3D" id="1.10.260.40">
    <property type="entry name" value="lambda repressor-like DNA-binding domains"/>
    <property type="match status" value="1"/>
</dbReference>
<name>A0A2V3UGU6_9HYPH</name>
<dbReference type="InterPro" id="IPR001387">
    <property type="entry name" value="Cro/C1-type_HTH"/>
</dbReference>
<dbReference type="PROSITE" id="PS50943">
    <property type="entry name" value="HTH_CROC1"/>
    <property type="match status" value="1"/>
</dbReference>
<dbReference type="InterPro" id="IPR052345">
    <property type="entry name" value="Rad_response_metalloprotease"/>
</dbReference>
<dbReference type="CDD" id="cd00093">
    <property type="entry name" value="HTH_XRE"/>
    <property type="match status" value="1"/>
</dbReference>
<evidence type="ECO:0000259" key="2">
    <source>
        <dbReference type="PROSITE" id="PS50943"/>
    </source>
</evidence>
<dbReference type="OrthoDB" id="9794834at2"/>
<dbReference type="RefSeq" id="WP_110372449.1">
    <property type="nucleotide sequence ID" value="NZ_JAHBRY010000001.1"/>
</dbReference>
<dbReference type="EMBL" id="QJJK01000001">
    <property type="protein sequence ID" value="PXW64356.1"/>
    <property type="molecule type" value="Genomic_DNA"/>
</dbReference>
<evidence type="ECO:0000256" key="1">
    <source>
        <dbReference type="ARBA" id="ARBA00007227"/>
    </source>
</evidence>
<dbReference type="InterPro" id="IPR010982">
    <property type="entry name" value="Lambda_DNA-bd_dom_sf"/>
</dbReference>
<dbReference type="SMART" id="SM00530">
    <property type="entry name" value="HTH_XRE"/>
    <property type="match status" value="1"/>
</dbReference>
<feature type="domain" description="HTH cro/C1-type" evidence="2">
    <location>
        <begin position="7"/>
        <end position="61"/>
    </location>
</feature>
<dbReference type="PANTHER" id="PTHR43236">
    <property type="entry name" value="ANTITOXIN HIGA1"/>
    <property type="match status" value="1"/>
</dbReference>
<evidence type="ECO:0000313" key="4">
    <source>
        <dbReference type="Proteomes" id="UP000248021"/>
    </source>
</evidence>
<dbReference type="AlphaFoldDB" id="A0A2V3UGU6"/>
<evidence type="ECO:0000313" key="3">
    <source>
        <dbReference type="EMBL" id="PXW64356.1"/>
    </source>
</evidence>
<comment type="caution">
    <text evidence="3">The sequence shown here is derived from an EMBL/GenBank/DDBJ whole genome shotgun (WGS) entry which is preliminary data.</text>
</comment>
<accession>A0A2V3UGU6</accession>
<dbReference type="InterPro" id="IPR010359">
    <property type="entry name" value="IrrE_HExxH"/>
</dbReference>
<dbReference type="Pfam" id="PF13560">
    <property type="entry name" value="HTH_31"/>
    <property type="match status" value="1"/>
</dbReference>
<keyword evidence="4" id="KW-1185">Reference proteome</keyword>
<comment type="similarity">
    <text evidence="1">Belongs to the short-chain fatty acyl-CoA assimilation regulator (ScfR) family.</text>
</comment>
<protein>
    <submittedName>
        <fullName evidence="3">Zn-dependent peptidase ImmA (M78 family)</fullName>
    </submittedName>
</protein>
<dbReference type="Proteomes" id="UP000248021">
    <property type="component" value="Unassembled WGS sequence"/>
</dbReference>
<dbReference type="Pfam" id="PF06114">
    <property type="entry name" value="Peptidase_M78"/>
    <property type="match status" value="1"/>
</dbReference>
<proteinExistence type="inferred from homology"/>
<gene>
    <name evidence="3" type="ORF">C7450_101111</name>
</gene>